<dbReference type="Proteomes" id="UP001338125">
    <property type="component" value="Unassembled WGS sequence"/>
</dbReference>
<evidence type="ECO:0000313" key="2">
    <source>
        <dbReference type="Proteomes" id="UP001338125"/>
    </source>
</evidence>
<accession>A0ABR0SHG6</accession>
<reference evidence="1 2" key="1">
    <citation type="submission" date="2024-01" db="EMBL/GenBank/DDBJ databases">
        <title>Complete genome of Cladobotryum mycophilum ATHUM6906.</title>
        <authorList>
            <person name="Christinaki A.C."/>
            <person name="Myridakis A.I."/>
            <person name="Kouvelis V.N."/>
        </authorList>
    </citation>
    <scope>NUCLEOTIDE SEQUENCE [LARGE SCALE GENOMIC DNA]</scope>
    <source>
        <strain evidence="1 2">ATHUM6906</strain>
    </source>
</reference>
<protein>
    <recommendedName>
        <fullName evidence="3">Transcription factor domain-containing protein</fullName>
    </recommendedName>
</protein>
<sequence length="356" mass="40805">MSEPDRTFVNLTDDPAQGRSARRIYVRRAVMKNYHKRRRQQTGGQREPATTSYPEPIVAHPVTLQMHQFYPFEPRTSHISQMSRVVIQFLCGQITKAAQDVTYVPFIHRLFAEGILRADAQDSQDSHSAPKINSLKQCQLLLQEHGFQDEATDVSQSVLWSKVHEHQEWIYAQHESFDKWELLSAAQAITLYLLLRMKLGRNHVKFPYGDIALLFTLGRIFRIIQISHLNPIYASGHPPDWENWIFCESCFRTATVYFILTVFFSMDIGLPCDSPSDWKMDDLPVPATKGLWSAGDAANWARSSSTPYLPRQLKLGDLLPSNRLPQLPIETWKESTDEMGLLVAMAMDLRIATSEE</sequence>
<evidence type="ECO:0000313" key="1">
    <source>
        <dbReference type="EMBL" id="KAK5991200.1"/>
    </source>
</evidence>
<dbReference type="EMBL" id="JAVFKD010000014">
    <property type="protein sequence ID" value="KAK5991200.1"/>
    <property type="molecule type" value="Genomic_DNA"/>
</dbReference>
<proteinExistence type="predicted"/>
<name>A0ABR0SHG6_9HYPO</name>
<evidence type="ECO:0008006" key="3">
    <source>
        <dbReference type="Google" id="ProtNLM"/>
    </source>
</evidence>
<gene>
    <name evidence="1" type="ORF">PT974_09478</name>
</gene>
<keyword evidence="2" id="KW-1185">Reference proteome</keyword>
<organism evidence="1 2">
    <name type="scientific">Cladobotryum mycophilum</name>
    <dbReference type="NCBI Taxonomy" id="491253"/>
    <lineage>
        <taxon>Eukaryota</taxon>
        <taxon>Fungi</taxon>
        <taxon>Dikarya</taxon>
        <taxon>Ascomycota</taxon>
        <taxon>Pezizomycotina</taxon>
        <taxon>Sordariomycetes</taxon>
        <taxon>Hypocreomycetidae</taxon>
        <taxon>Hypocreales</taxon>
        <taxon>Hypocreaceae</taxon>
        <taxon>Cladobotryum</taxon>
    </lineage>
</organism>
<comment type="caution">
    <text evidence="1">The sequence shown here is derived from an EMBL/GenBank/DDBJ whole genome shotgun (WGS) entry which is preliminary data.</text>
</comment>